<protein>
    <recommendedName>
        <fullName evidence="2">C2H2-type domain-containing protein</fullName>
    </recommendedName>
</protein>
<evidence type="ECO:0000256" key="1">
    <source>
        <dbReference type="PROSITE-ProRule" id="PRU00042"/>
    </source>
</evidence>
<name>A0AAV6V0Z7_9ARAC</name>
<dbReference type="Proteomes" id="UP000827092">
    <property type="component" value="Unassembled WGS sequence"/>
</dbReference>
<evidence type="ECO:0000313" key="4">
    <source>
        <dbReference type="Proteomes" id="UP000827092"/>
    </source>
</evidence>
<keyword evidence="4" id="KW-1185">Reference proteome</keyword>
<sequence>MLFFSEHITADHTSNSNLRQTQGIFKKYLYMLQKICLIPYLVDLPNSKLKPYKTYDCGFCLYSSVHLTNFKAQLNTHTGHKP</sequence>
<feature type="domain" description="C2H2-type" evidence="2">
    <location>
        <begin position="55"/>
        <end position="82"/>
    </location>
</feature>
<dbReference type="InterPro" id="IPR013087">
    <property type="entry name" value="Znf_C2H2_type"/>
</dbReference>
<gene>
    <name evidence="3" type="ORF">JTE90_013757</name>
</gene>
<proteinExistence type="predicted"/>
<dbReference type="PROSITE" id="PS50157">
    <property type="entry name" value="ZINC_FINGER_C2H2_2"/>
    <property type="match status" value="1"/>
</dbReference>
<keyword evidence="1" id="KW-0863">Zinc-finger</keyword>
<dbReference type="EMBL" id="JAFNEN010000219">
    <property type="protein sequence ID" value="KAG8189226.1"/>
    <property type="molecule type" value="Genomic_DNA"/>
</dbReference>
<organism evidence="3 4">
    <name type="scientific">Oedothorax gibbosus</name>
    <dbReference type="NCBI Taxonomy" id="931172"/>
    <lineage>
        <taxon>Eukaryota</taxon>
        <taxon>Metazoa</taxon>
        <taxon>Ecdysozoa</taxon>
        <taxon>Arthropoda</taxon>
        <taxon>Chelicerata</taxon>
        <taxon>Arachnida</taxon>
        <taxon>Araneae</taxon>
        <taxon>Araneomorphae</taxon>
        <taxon>Entelegynae</taxon>
        <taxon>Araneoidea</taxon>
        <taxon>Linyphiidae</taxon>
        <taxon>Erigoninae</taxon>
        <taxon>Oedothorax</taxon>
    </lineage>
</organism>
<evidence type="ECO:0000313" key="3">
    <source>
        <dbReference type="EMBL" id="KAG8189226.1"/>
    </source>
</evidence>
<keyword evidence="1" id="KW-0862">Zinc</keyword>
<keyword evidence="1" id="KW-0479">Metal-binding</keyword>
<dbReference type="GO" id="GO:0008270">
    <property type="term" value="F:zinc ion binding"/>
    <property type="evidence" value="ECO:0007669"/>
    <property type="project" value="UniProtKB-KW"/>
</dbReference>
<dbReference type="AlphaFoldDB" id="A0AAV6V0Z7"/>
<comment type="caution">
    <text evidence="3">The sequence shown here is derived from an EMBL/GenBank/DDBJ whole genome shotgun (WGS) entry which is preliminary data.</text>
</comment>
<reference evidence="3 4" key="1">
    <citation type="journal article" date="2022" name="Nat. Ecol. Evol.">
        <title>A masculinizing supergene underlies an exaggerated male reproductive morph in a spider.</title>
        <authorList>
            <person name="Hendrickx F."/>
            <person name="De Corte Z."/>
            <person name="Sonet G."/>
            <person name="Van Belleghem S.M."/>
            <person name="Kostlbacher S."/>
            <person name="Vangestel C."/>
        </authorList>
    </citation>
    <scope>NUCLEOTIDE SEQUENCE [LARGE SCALE GENOMIC DNA]</scope>
    <source>
        <strain evidence="3">W744_W776</strain>
    </source>
</reference>
<accession>A0AAV6V0Z7</accession>
<evidence type="ECO:0000259" key="2">
    <source>
        <dbReference type="PROSITE" id="PS50157"/>
    </source>
</evidence>